<comment type="caution">
    <text evidence="9">The sequence shown here is derived from an EMBL/GenBank/DDBJ whole genome shotgun (WGS) entry which is preliminary data.</text>
</comment>
<keyword evidence="2 8" id="KW-0378">Hydrolase</keyword>
<dbReference type="Pfam" id="PF00491">
    <property type="entry name" value="Arginase"/>
    <property type="match status" value="1"/>
</dbReference>
<feature type="binding site" evidence="6">
    <location>
        <position position="150"/>
    </location>
    <ligand>
        <name>Mn(2+)</name>
        <dbReference type="ChEBI" id="CHEBI:29035"/>
        <label>1</label>
    </ligand>
</feature>
<evidence type="ECO:0000256" key="3">
    <source>
        <dbReference type="ARBA" id="ARBA00022808"/>
    </source>
</evidence>
<dbReference type="OrthoDB" id="9788689at2"/>
<feature type="binding site" evidence="6">
    <location>
        <position position="152"/>
    </location>
    <ligand>
        <name>Mn(2+)</name>
        <dbReference type="ChEBI" id="CHEBI:29035"/>
        <label>1</label>
    </ligand>
</feature>
<dbReference type="InterPro" id="IPR023696">
    <property type="entry name" value="Ureohydrolase_dom_sf"/>
</dbReference>
<evidence type="ECO:0000256" key="2">
    <source>
        <dbReference type="ARBA" id="ARBA00022801"/>
    </source>
</evidence>
<dbReference type="CDD" id="cd09990">
    <property type="entry name" value="Agmatinase-like"/>
    <property type="match status" value="1"/>
</dbReference>
<dbReference type="PANTHER" id="PTHR11358:SF35">
    <property type="entry name" value="FORMIMIDOYLGLUTAMASE"/>
    <property type="match status" value="1"/>
</dbReference>
<dbReference type="GO" id="GO:0050415">
    <property type="term" value="F:formimidoylglutamase activity"/>
    <property type="evidence" value="ECO:0007669"/>
    <property type="project" value="UniProtKB-UniRule"/>
</dbReference>
<keyword evidence="4 6" id="KW-0464">Manganese</keyword>
<dbReference type="InterPro" id="IPR020855">
    <property type="entry name" value="Ureohydrolase_Mn_BS"/>
</dbReference>
<dbReference type="AlphaFoldDB" id="A0A4Y8IHR0"/>
<dbReference type="NCBIfam" id="TIGR01227">
    <property type="entry name" value="hutG"/>
    <property type="match status" value="1"/>
</dbReference>
<dbReference type="InterPro" id="IPR005923">
    <property type="entry name" value="HutG"/>
</dbReference>
<evidence type="ECO:0000256" key="1">
    <source>
        <dbReference type="ARBA" id="ARBA00022723"/>
    </source>
</evidence>
<comment type="similarity">
    <text evidence="7 8">Belongs to the arginase family.</text>
</comment>
<dbReference type="PROSITE" id="PS01053">
    <property type="entry name" value="ARGINASE_1"/>
    <property type="match status" value="1"/>
</dbReference>
<dbReference type="GO" id="GO:0008783">
    <property type="term" value="F:agmatinase activity"/>
    <property type="evidence" value="ECO:0007669"/>
    <property type="project" value="TreeGrafter"/>
</dbReference>
<evidence type="ECO:0000256" key="5">
    <source>
        <dbReference type="NCBIfam" id="TIGR01227"/>
    </source>
</evidence>
<dbReference type="GO" id="GO:0019556">
    <property type="term" value="P:L-histidine catabolic process to glutamate and formamide"/>
    <property type="evidence" value="ECO:0007669"/>
    <property type="project" value="UniProtKB-UniRule"/>
</dbReference>
<evidence type="ECO:0000313" key="10">
    <source>
        <dbReference type="Proteomes" id="UP000297975"/>
    </source>
</evidence>
<dbReference type="PIRSF" id="PIRSF036979">
    <property type="entry name" value="Arginase"/>
    <property type="match status" value="1"/>
</dbReference>
<evidence type="ECO:0000256" key="8">
    <source>
        <dbReference type="RuleBase" id="RU003684"/>
    </source>
</evidence>
<sequence length="315" mass="34815">MSKFLRPAGQAKFVDRHTKKMNELLVAKEGHNGPIKYGLVGSPLSKPSISHSGASFAPGTIRQAMASYSSYSNHSNHDFRDLSIVDFGDVLMQPTDVVESQDRIYQSVSDILSNHEVENFIMFGGDHSVSFPAIKAHHEQGKTVGVIQFDAHHDLRNLEDGGPTNGTPFRRSIENDVLKGEHIVQIGIRDFTNAKAYADYAEEQGVKVYTMQDVMRGDIHQIIQESIAYLTNKVDLIYLSVDMDVLDQAHAPGCPAIGPGGMGSWTLLEAVEQAAQHEKVRAMDIVEIDPTVDIRNMTSRTASFVLFSYLKGKEL</sequence>
<gene>
    <name evidence="9" type="primary">hutG</name>
    <name evidence="9" type="ORF">E3U55_11570</name>
</gene>
<dbReference type="PROSITE" id="PS51409">
    <property type="entry name" value="ARGINASE_2"/>
    <property type="match status" value="1"/>
</dbReference>
<evidence type="ECO:0000256" key="7">
    <source>
        <dbReference type="PROSITE-ProRule" id="PRU00742"/>
    </source>
</evidence>
<dbReference type="EMBL" id="SOPW01000012">
    <property type="protein sequence ID" value="TFB18904.1"/>
    <property type="molecule type" value="Genomic_DNA"/>
</dbReference>
<evidence type="ECO:0000256" key="4">
    <source>
        <dbReference type="ARBA" id="ARBA00023211"/>
    </source>
</evidence>
<feature type="binding site" evidence="6">
    <location>
        <position position="127"/>
    </location>
    <ligand>
        <name>Mn(2+)</name>
        <dbReference type="ChEBI" id="CHEBI:29035"/>
        <label>1</label>
    </ligand>
</feature>
<keyword evidence="10" id="KW-1185">Reference proteome</keyword>
<evidence type="ECO:0000256" key="6">
    <source>
        <dbReference type="PIRSR" id="PIRSR036979-1"/>
    </source>
</evidence>
<dbReference type="SUPFAM" id="SSF52768">
    <property type="entry name" value="Arginase/deacetylase"/>
    <property type="match status" value="1"/>
</dbReference>
<dbReference type="PANTHER" id="PTHR11358">
    <property type="entry name" value="ARGINASE/AGMATINASE"/>
    <property type="match status" value="1"/>
</dbReference>
<keyword evidence="1 6" id="KW-0479">Metal-binding</keyword>
<reference evidence="9 10" key="1">
    <citation type="submission" date="2019-03" db="EMBL/GenBank/DDBJ databases">
        <authorList>
            <person name="He R.-H."/>
        </authorList>
    </citation>
    <scope>NUCLEOTIDE SEQUENCE [LARGE SCALE GENOMIC DNA]</scope>
    <source>
        <strain evidence="10">SH 714</strain>
    </source>
</reference>
<proteinExistence type="inferred from homology"/>
<name>A0A4Y8IHR0_9BACI</name>
<dbReference type="GO" id="GO:0033389">
    <property type="term" value="P:putrescine biosynthetic process from arginine, via agmatine"/>
    <property type="evidence" value="ECO:0007669"/>
    <property type="project" value="TreeGrafter"/>
</dbReference>
<dbReference type="Proteomes" id="UP000297975">
    <property type="component" value="Unassembled WGS sequence"/>
</dbReference>
<dbReference type="EC" id="3.5.3.8" evidence="5"/>
<feature type="binding site" evidence="6">
    <location>
        <position position="154"/>
    </location>
    <ligand>
        <name>Mn(2+)</name>
        <dbReference type="ChEBI" id="CHEBI:29035"/>
        <label>1</label>
    </ligand>
</feature>
<dbReference type="PRINTS" id="PR00116">
    <property type="entry name" value="ARGINASE"/>
</dbReference>
<comment type="cofactor">
    <cofactor evidence="6">
        <name>Mn(2+)</name>
        <dbReference type="ChEBI" id="CHEBI:29035"/>
    </cofactor>
    <text evidence="6">Binds 2 manganese ions per subunit.</text>
</comment>
<dbReference type="GO" id="GO:0046872">
    <property type="term" value="F:metal ion binding"/>
    <property type="evidence" value="ECO:0007669"/>
    <property type="project" value="UniProtKB-KW"/>
</dbReference>
<accession>A0A4Y8IHR0</accession>
<dbReference type="InterPro" id="IPR006035">
    <property type="entry name" value="Ureohydrolase"/>
</dbReference>
<protein>
    <recommendedName>
        <fullName evidence="5">Formimidoylglutamase</fullName>
        <ecNumber evidence="5">3.5.3.8</ecNumber>
    </recommendedName>
</protein>
<dbReference type="Gene3D" id="3.40.800.10">
    <property type="entry name" value="Ureohydrolase domain"/>
    <property type="match status" value="1"/>
</dbReference>
<evidence type="ECO:0000313" key="9">
    <source>
        <dbReference type="EMBL" id="TFB18904.1"/>
    </source>
</evidence>
<keyword evidence="3" id="KW-0369">Histidine metabolism</keyword>
<feature type="binding site" evidence="6">
    <location>
        <position position="242"/>
    </location>
    <ligand>
        <name>Mn(2+)</name>
        <dbReference type="ChEBI" id="CHEBI:29035"/>
        <label>1</label>
    </ligand>
</feature>
<feature type="binding site" evidence="6">
    <location>
        <position position="244"/>
    </location>
    <ligand>
        <name>Mn(2+)</name>
        <dbReference type="ChEBI" id="CHEBI:29035"/>
        <label>1</label>
    </ligand>
</feature>
<dbReference type="RefSeq" id="WP_134340634.1">
    <property type="nucleotide sequence ID" value="NZ_SOPW01000012.1"/>
</dbReference>
<organism evidence="9 10">
    <name type="scientific">Filobacillus milosensis</name>
    <dbReference type="NCBI Taxonomy" id="94137"/>
    <lineage>
        <taxon>Bacteria</taxon>
        <taxon>Bacillati</taxon>
        <taxon>Bacillota</taxon>
        <taxon>Bacilli</taxon>
        <taxon>Bacillales</taxon>
        <taxon>Bacillaceae</taxon>
        <taxon>Filobacillus</taxon>
    </lineage>
</organism>